<accession>A0A9J7BTY0</accession>
<name>A0A9J7BTY0_9BACT</name>
<feature type="domain" description="RNA polymerase sigma-70 region 2" evidence="5">
    <location>
        <begin position="41"/>
        <end position="83"/>
    </location>
</feature>
<dbReference type="Gene3D" id="1.10.1740.10">
    <property type="match status" value="1"/>
</dbReference>
<sequence length="86" mass="9780">MHRAAETKQDELSTNHSFNSEDSSLVASARAGDCEAFDVLASTYRKRILNLARRITRNHEDAEDVTQRTLMKAFLNVRGFKEPARL</sequence>
<evidence type="ECO:0000256" key="1">
    <source>
        <dbReference type="ARBA" id="ARBA00023015"/>
    </source>
</evidence>
<dbReference type="KEGG" id="orp:MOP44_00260"/>
<protein>
    <recommendedName>
        <fullName evidence="5">RNA polymerase sigma-70 region 2 domain-containing protein</fullName>
    </recommendedName>
</protein>
<dbReference type="PANTHER" id="PTHR43133:SF51">
    <property type="entry name" value="RNA POLYMERASE SIGMA FACTOR"/>
    <property type="match status" value="1"/>
</dbReference>
<evidence type="ECO:0000256" key="3">
    <source>
        <dbReference type="ARBA" id="ARBA00023163"/>
    </source>
</evidence>
<dbReference type="InterPro" id="IPR039425">
    <property type="entry name" value="RNA_pol_sigma-70-like"/>
</dbReference>
<dbReference type="EMBL" id="CP093313">
    <property type="protein sequence ID" value="UWZ84382.1"/>
    <property type="molecule type" value="Genomic_DNA"/>
</dbReference>
<feature type="compositionally biased region" description="Basic and acidic residues" evidence="4">
    <location>
        <begin position="1"/>
        <end position="13"/>
    </location>
</feature>
<dbReference type="PANTHER" id="PTHR43133">
    <property type="entry name" value="RNA POLYMERASE ECF-TYPE SIGMA FACTO"/>
    <property type="match status" value="1"/>
</dbReference>
<gene>
    <name evidence="6" type="ORF">MOP44_00260</name>
</gene>
<dbReference type="RefSeq" id="WP_260793885.1">
    <property type="nucleotide sequence ID" value="NZ_CP093313.1"/>
</dbReference>
<dbReference type="GO" id="GO:0016987">
    <property type="term" value="F:sigma factor activity"/>
    <property type="evidence" value="ECO:0007669"/>
    <property type="project" value="UniProtKB-KW"/>
</dbReference>
<dbReference type="InterPro" id="IPR007627">
    <property type="entry name" value="RNA_pol_sigma70_r2"/>
</dbReference>
<proteinExistence type="predicted"/>
<feature type="region of interest" description="Disordered" evidence="4">
    <location>
        <begin position="1"/>
        <end position="21"/>
    </location>
</feature>
<evidence type="ECO:0000313" key="7">
    <source>
        <dbReference type="Proteomes" id="UP001059380"/>
    </source>
</evidence>
<dbReference type="Pfam" id="PF04542">
    <property type="entry name" value="Sigma70_r2"/>
    <property type="match status" value="1"/>
</dbReference>
<dbReference type="InterPro" id="IPR013325">
    <property type="entry name" value="RNA_pol_sigma_r2"/>
</dbReference>
<keyword evidence="3" id="KW-0804">Transcription</keyword>
<dbReference type="GO" id="GO:0006352">
    <property type="term" value="P:DNA-templated transcription initiation"/>
    <property type="evidence" value="ECO:0007669"/>
    <property type="project" value="InterPro"/>
</dbReference>
<evidence type="ECO:0000256" key="2">
    <source>
        <dbReference type="ARBA" id="ARBA00023082"/>
    </source>
</evidence>
<evidence type="ECO:0000313" key="6">
    <source>
        <dbReference type="EMBL" id="UWZ84382.1"/>
    </source>
</evidence>
<dbReference type="AlphaFoldDB" id="A0A9J7BTY0"/>
<evidence type="ECO:0000256" key="4">
    <source>
        <dbReference type="SAM" id="MobiDB-lite"/>
    </source>
</evidence>
<keyword evidence="1" id="KW-0805">Transcription regulation</keyword>
<keyword evidence="2" id="KW-0731">Sigma factor</keyword>
<dbReference type="Proteomes" id="UP001059380">
    <property type="component" value="Chromosome"/>
</dbReference>
<dbReference type="SUPFAM" id="SSF88946">
    <property type="entry name" value="Sigma2 domain of RNA polymerase sigma factors"/>
    <property type="match status" value="1"/>
</dbReference>
<organism evidence="6 7">
    <name type="scientific">Occallatibacter riparius</name>
    <dbReference type="NCBI Taxonomy" id="1002689"/>
    <lineage>
        <taxon>Bacteria</taxon>
        <taxon>Pseudomonadati</taxon>
        <taxon>Acidobacteriota</taxon>
        <taxon>Terriglobia</taxon>
        <taxon>Terriglobales</taxon>
        <taxon>Acidobacteriaceae</taxon>
        <taxon>Occallatibacter</taxon>
    </lineage>
</organism>
<reference evidence="6" key="1">
    <citation type="submission" date="2021-04" db="EMBL/GenBank/DDBJ databases">
        <title>Phylogenetic analysis of Acidobacteriaceae.</title>
        <authorList>
            <person name="Qiu L."/>
            <person name="Zhang Q."/>
        </authorList>
    </citation>
    <scope>NUCLEOTIDE SEQUENCE</scope>
    <source>
        <strain evidence="6">DSM 25168</strain>
    </source>
</reference>
<keyword evidence="7" id="KW-1185">Reference proteome</keyword>
<evidence type="ECO:0000259" key="5">
    <source>
        <dbReference type="Pfam" id="PF04542"/>
    </source>
</evidence>